<feature type="domain" description="Bacteriophage Mu GpT" evidence="1">
    <location>
        <begin position="1"/>
        <end position="180"/>
    </location>
</feature>
<protein>
    <submittedName>
        <fullName evidence="2">Phage major capsid protein</fullName>
    </submittedName>
</protein>
<dbReference type="RefSeq" id="WP_038163560.1">
    <property type="nucleotide sequence ID" value="NZ_JMTB01000170.1"/>
</dbReference>
<evidence type="ECO:0000259" key="1">
    <source>
        <dbReference type="Pfam" id="PF10124"/>
    </source>
</evidence>
<evidence type="ECO:0000313" key="2">
    <source>
        <dbReference type="EMBL" id="KFB94478.1"/>
    </source>
</evidence>
<keyword evidence="3" id="KW-1185">Reference proteome</keyword>
<proteinExistence type="predicted"/>
<accession>A0A084ZAI4</accession>
<dbReference type="EMBL" id="JMTB01000170">
    <property type="protein sequence ID" value="KFB94478.1"/>
    <property type="molecule type" value="Genomic_DNA"/>
</dbReference>
<gene>
    <name evidence="2" type="ORF">GTGU_04720</name>
</gene>
<comment type="caution">
    <text evidence="2">The sequence shown here is derived from an EMBL/GenBank/DDBJ whole genome shotgun (WGS) entry which is preliminary data.</text>
</comment>
<dbReference type="Proteomes" id="UP000028630">
    <property type="component" value="Unassembled WGS sequence"/>
</dbReference>
<dbReference type="eggNOG" id="COG4397">
    <property type="taxonomic scope" value="Bacteria"/>
</dbReference>
<feature type="non-terminal residue" evidence="2">
    <location>
        <position position="1"/>
    </location>
</feature>
<name>A0A084ZAI4_9ENTR</name>
<dbReference type="Pfam" id="PF10124">
    <property type="entry name" value="Mu-like_gpT"/>
    <property type="match status" value="1"/>
</dbReference>
<evidence type="ECO:0000313" key="3">
    <source>
        <dbReference type="Proteomes" id="UP000028630"/>
    </source>
</evidence>
<organism evidence="2 3">
    <name type="scientific">Trabulsiella guamensis ATCC 49490</name>
    <dbReference type="NCBI Taxonomy" id="1005994"/>
    <lineage>
        <taxon>Bacteria</taxon>
        <taxon>Pseudomonadati</taxon>
        <taxon>Pseudomonadota</taxon>
        <taxon>Gammaproteobacteria</taxon>
        <taxon>Enterobacterales</taxon>
        <taxon>Enterobacteriaceae</taxon>
        <taxon>Trabulsiella</taxon>
    </lineage>
</organism>
<sequence length="194" mass="20869">LAFELLCKGFSATCYDGQYFFDTDHPVGTTTVSNVVGNPLTDTGEPWFLVDATHALLPIIYQERRPFNFVAIDDLTSERVFLQNEFAYGTDGRSNVGFGFWQTCVGSRAALTKANYEAAVSAMMGIPNSNGDPLGMNPTLLVVGKNNRGAAKALIEAITADGGGSNIYYKDVELLISPFVKNPPAPPVPPAPEE</sequence>
<dbReference type="InterPro" id="IPR018774">
    <property type="entry name" value="Phage_Mu_GpT"/>
</dbReference>
<dbReference type="AlphaFoldDB" id="A0A084ZAI4"/>
<reference evidence="3" key="1">
    <citation type="submission" date="2014-05" db="EMBL/GenBank/DDBJ databases">
        <title>ATOL: Assembling a taxonomically balanced genome-scale reconstruction of the evolutionary history of the Enterobacteriaceae.</title>
        <authorList>
            <person name="Plunkett G. III"/>
            <person name="Neeno-Eckwall E.C."/>
            <person name="Glasner J.D."/>
            <person name="Perna N.T."/>
        </authorList>
    </citation>
    <scope>NUCLEOTIDE SEQUENCE [LARGE SCALE GENOMIC DNA]</scope>
    <source>
        <strain evidence="3">ATCC 49490</strain>
    </source>
</reference>